<evidence type="ECO:0000313" key="6">
    <source>
        <dbReference type="EMBL" id="GIZ93225.1"/>
    </source>
</evidence>
<evidence type="ECO:0000256" key="1">
    <source>
        <dbReference type="ARBA" id="ARBA00010333"/>
    </source>
</evidence>
<evidence type="ECO:0000259" key="4">
    <source>
        <dbReference type="SMART" id="SM00062"/>
    </source>
</evidence>
<name>A0AA37FL19_AQUAC</name>
<dbReference type="EMBL" id="BPMT01000007">
    <property type="protein sequence ID" value="GIZ93225.1"/>
    <property type="molecule type" value="Genomic_DNA"/>
</dbReference>
<dbReference type="Gene3D" id="3.40.190.10">
    <property type="entry name" value="Periplasmic binding protein-like II"/>
    <property type="match status" value="2"/>
</dbReference>
<dbReference type="EMBL" id="BPMS01000005">
    <property type="protein sequence ID" value="GIZ88381.1"/>
    <property type="molecule type" value="Genomic_DNA"/>
</dbReference>
<evidence type="ECO:0000256" key="2">
    <source>
        <dbReference type="ARBA" id="ARBA00022729"/>
    </source>
</evidence>
<dbReference type="Pfam" id="PF00497">
    <property type="entry name" value="SBP_bac_3"/>
    <property type="match status" value="1"/>
</dbReference>
<evidence type="ECO:0000313" key="7">
    <source>
        <dbReference type="Proteomes" id="UP000887212"/>
    </source>
</evidence>
<dbReference type="Proteomes" id="UP000887228">
    <property type="component" value="Unassembled WGS sequence"/>
</dbReference>
<dbReference type="InterPro" id="IPR001638">
    <property type="entry name" value="Solute-binding_3/MltF_N"/>
</dbReference>
<feature type="signal peptide" evidence="3">
    <location>
        <begin position="1"/>
        <end position="21"/>
    </location>
</feature>
<organism evidence="5 7">
    <name type="scientific">Aquipseudomonas alcaligenes</name>
    <name type="common">Pseudomonas alcaligenes</name>
    <dbReference type="NCBI Taxonomy" id="43263"/>
    <lineage>
        <taxon>Bacteria</taxon>
        <taxon>Pseudomonadati</taxon>
        <taxon>Pseudomonadota</taxon>
        <taxon>Gammaproteobacteria</taxon>
        <taxon>Pseudomonadales</taxon>
        <taxon>Pseudomonadaceae</taxon>
        <taxon>Aquipseudomonas</taxon>
    </lineage>
</organism>
<dbReference type="PANTHER" id="PTHR35936">
    <property type="entry name" value="MEMBRANE-BOUND LYTIC MUREIN TRANSGLYCOSYLASE F"/>
    <property type="match status" value="1"/>
</dbReference>
<evidence type="ECO:0000313" key="5">
    <source>
        <dbReference type="EMBL" id="GIZ88381.1"/>
    </source>
</evidence>
<keyword evidence="2 3" id="KW-0732">Signal</keyword>
<protein>
    <recommendedName>
        <fullName evidence="4">Solute-binding protein family 3/N-terminal domain-containing protein</fullName>
    </recommendedName>
</protein>
<gene>
    <name evidence="5" type="ORF">KAM435_17080</name>
    <name evidence="6" type="ORF">KAM436_21930</name>
</gene>
<dbReference type="SUPFAM" id="SSF53850">
    <property type="entry name" value="Periplasmic binding protein-like II"/>
    <property type="match status" value="1"/>
</dbReference>
<evidence type="ECO:0000313" key="8">
    <source>
        <dbReference type="Proteomes" id="UP000887228"/>
    </source>
</evidence>
<evidence type="ECO:0000256" key="3">
    <source>
        <dbReference type="SAM" id="SignalP"/>
    </source>
</evidence>
<reference evidence="5 8" key="1">
    <citation type="submission" date="2021-07" db="EMBL/GenBank/DDBJ databases">
        <title>Whole genome sequencing of carbapenem-resistant Pseudomonas spp. isolated in Japan.</title>
        <authorList>
            <person name="Suzuki M."/>
            <person name="Maehana S."/>
            <person name="Kitasato H."/>
        </authorList>
    </citation>
    <scope>NUCLEOTIDE SEQUENCE</scope>
    <source>
        <strain evidence="5">KAM435</strain>
        <strain evidence="6 8">KAM436</strain>
    </source>
</reference>
<dbReference type="PANTHER" id="PTHR35936:SF35">
    <property type="entry name" value="L-CYSTINE-BINDING PROTEIN TCYJ"/>
    <property type="match status" value="1"/>
</dbReference>
<dbReference type="Proteomes" id="UP000887212">
    <property type="component" value="Unassembled WGS sequence"/>
</dbReference>
<comment type="caution">
    <text evidence="5">The sequence shown here is derived from an EMBL/GenBank/DDBJ whole genome shotgun (WGS) entry which is preliminary data.</text>
</comment>
<sequence length="253" mass="28436">MTIRLLLPLTISLLLSGLASAAPVQLVTGDDYAPFTDRELPQGGMLTELVQQALLQAGHQPKLSWLPWKRGYQATLRGQFDATFPYLKTAEREADYLFSAPLYEITQRLFSRVDDALEPDKLKQLAGKRICVPLGWQPAPRVSELLAAGKLHVHQPQDLTTCARLIDMGRDDFFIADSLLGERAIHLSGVSRQRFHVSRQAVGSHTLHFLVPRKRADAQQLLDAFDGGLRRLRDSGEYQRILDAHREHALRAE</sequence>
<accession>A0AA37FL19</accession>
<proteinExistence type="inferred from homology"/>
<comment type="similarity">
    <text evidence="1">Belongs to the bacterial solute-binding protein 3 family.</text>
</comment>
<dbReference type="RefSeq" id="WP_239068273.1">
    <property type="nucleotide sequence ID" value="NZ_AP024354.1"/>
</dbReference>
<feature type="chain" id="PRO_5041466574" description="Solute-binding protein family 3/N-terminal domain-containing protein" evidence="3">
    <location>
        <begin position="22"/>
        <end position="253"/>
    </location>
</feature>
<feature type="domain" description="Solute-binding protein family 3/N-terminal" evidence="4">
    <location>
        <begin position="23"/>
        <end position="249"/>
    </location>
</feature>
<dbReference type="AlphaFoldDB" id="A0AA37FL19"/>
<dbReference type="SMART" id="SM00062">
    <property type="entry name" value="PBPb"/>
    <property type="match status" value="1"/>
</dbReference>